<dbReference type="PANTHER" id="PTHR36174:SF2">
    <property type="entry name" value="AMINOACYLTRANSFERASE FEMA"/>
    <property type="match status" value="1"/>
</dbReference>
<evidence type="ECO:0000313" key="15">
    <source>
        <dbReference type="Proteomes" id="UP000280406"/>
    </source>
</evidence>
<keyword evidence="6" id="KW-0133">Cell shape</keyword>
<accession>A0AB74DNX5</accession>
<keyword evidence="7" id="KW-0573">Peptidoglycan synthesis</keyword>
<dbReference type="GO" id="GO:0016755">
    <property type="term" value="F:aminoacyltransferase activity"/>
    <property type="evidence" value="ECO:0007669"/>
    <property type="project" value="InterPro"/>
</dbReference>
<reference evidence="14 15" key="1">
    <citation type="submission" date="2018-11" db="EMBL/GenBank/DDBJ databases">
        <title>Species Designations Belie Phenotypic and Genotypic Heterogeneity in Oral Streptococci.</title>
        <authorList>
            <person name="Velsko I."/>
        </authorList>
    </citation>
    <scope>NUCLEOTIDE SEQUENCE [LARGE SCALE GENOMIC DNA]</scope>
    <source>
        <strain evidence="14 15">BCC37</strain>
    </source>
</reference>
<keyword evidence="8 14" id="KW-0012">Acyltransferase</keyword>
<protein>
    <recommendedName>
        <fullName evidence="3">Aminoacyltransferase FemA</fullName>
        <ecNumber evidence="2">2.3.2.17</ecNumber>
    </recommendedName>
    <alternativeName>
        <fullName evidence="11">Factor essential for expression of methicillin resistance A</fullName>
    </alternativeName>
    <alternativeName>
        <fullName evidence="10">N-acetylmuramoyl-L-alanyl-D-glutamyl-L-lysyl-(N6-glycyl)-D-alanyl-D-alanine-diphosphoundecaprenyl-N-acetylglucosamine:glycine glycyltransferase</fullName>
    </alternativeName>
</protein>
<dbReference type="InterPro" id="IPR003447">
    <property type="entry name" value="FEMABX"/>
</dbReference>
<keyword evidence="5 14" id="KW-0808">Transferase</keyword>
<evidence type="ECO:0000256" key="4">
    <source>
        <dbReference type="ARBA" id="ARBA00022490"/>
    </source>
</evidence>
<dbReference type="InterPro" id="IPR050644">
    <property type="entry name" value="PG_Glycine_Bridge_Synth"/>
</dbReference>
<organism evidence="14 15">
    <name type="scientific">Streptococcus sanguinis</name>
    <dbReference type="NCBI Taxonomy" id="1305"/>
    <lineage>
        <taxon>Bacteria</taxon>
        <taxon>Bacillati</taxon>
        <taxon>Bacillota</taxon>
        <taxon>Bacilli</taxon>
        <taxon>Lactobacillales</taxon>
        <taxon>Streptococcaceae</taxon>
        <taxon>Streptococcus</taxon>
    </lineage>
</organism>
<dbReference type="PANTHER" id="PTHR36174">
    <property type="entry name" value="LIPID II:GLYCINE GLYCYLTRANSFERASE"/>
    <property type="match status" value="1"/>
</dbReference>
<dbReference type="AlphaFoldDB" id="A0AB74DNX5"/>
<dbReference type="Proteomes" id="UP000280406">
    <property type="component" value="Unassembled WGS sequence"/>
</dbReference>
<name>A0AB74DNX5_STRSA</name>
<evidence type="ECO:0000256" key="11">
    <source>
        <dbReference type="ARBA" id="ARBA00032233"/>
    </source>
</evidence>
<dbReference type="InterPro" id="IPR010978">
    <property type="entry name" value="tRNA-bd_arm"/>
</dbReference>
<sequence length="413" mass="47475">MTFKLLSQEEFIQHTSASSQRSFMQTVEMAELLSKRGFSTQYVGYTDPQGQVVVSAVLYSMPMTGGLHMEINCGPVSTDAQYLTPFYQALQSYAKKEGALELIIKPYETYQAFDSNGQPTSDEKGELIQQLTDLGFDFDGLQTGYPGGEPDWHYVKNLAGLTEKDLLKSFSKNGKATVKKANTFGIKLKRLERDQLSVFKDITASTSDRREYDDKPLDYYQDFYDSFGHQADFMTASLNFKDYLQNLQKDQEKLGQKIQKLQADLENNPQSEKKQNQLRELSSQFDSFETRKAEAQELIDKYGDQDQDQVLAASLFIYTPQETTYLFSGSYPEFNKFYAPALLQEYVMTESIKRGIPFYNFLGIMGIFDGSDSVLRFKQNFNGFIVRKMGTFRYYPNPLKFKLLQLIKKILRR</sequence>
<evidence type="ECO:0000256" key="8">
    <source>
        <dbReference type="ARBA" id="ARBA00023315"/>
    </source>
</evidence>
<evidence type="ECO:0000256" key="2">
    <source>
        <dbReference type="ARBA" id="ARBA00012466"/>
    </source>
</evidence>
<dbReference type="GO" id="GO:0009252">
    <property type="term" value="P:peptidoglycan biosynthetic process"/>
    <property type="evidence" value="ECO:0007669"/>
    <property type="project" value="UniProtKB-KW"/>
</dbReference>
<proteinExistence type="inferred from homology"/>
<evidence type="ECO:0000256" key="7">
    <source>
        <dbReference type="ARBA" id="ARBA00022984"/>
    </source>
</evidence>
<evidence type="ECO:0000313" key="14">
    <source>
        <dbReference type="EMBL" id="RSI51645.1"/>
    </source>
</evidence>
<dbReference type="EMBL" id="RJND01000006">
    <property type="protein sequence ID" value="RSI51645.1"/>
    <property type="molecule type" value="Genomic_DNA"/>
</dbReference>
<evidence type="ECO:0000256" key="10">
    <source>
        <dbReference type="ARBA" id="ARBA00030706"/>
    </source>
</evidence>
<evidence type="ECO:0000256" key="6">
    <source>
        <dbReference type="ARBA" id="ARBA00022960"/>
    </source>
</evidence>
<evidence type="ECO:0000256" key="12">
    <source>
        <dbReference type="ARBA" id="ARBA00047483"/>
    </source>
</evidence>
<comment type="caution">
    <text evidence="14">The sequence shown here is derived from an EMBL/GenBank/DDBJ whole genome shotgun (WGS) entry which is preliminary data.</text>
</comment>
<dbReference type="EC" id="2.3.2.17" evidence="2"/>
<evidence type="ECO:0000256" key="9">
    <source>
        <dbReference type="ARBA" id="ARBA00023316"/>
    </source>
</evidence>
<dbReference type="InterPro" id="IPR016181">
    <property type="entry name" value="Acyl_CoA_acyltransferase"/>
</dbReference>
<dbReference type="RefSeq" id="WP_125348504.1">
    <property type="nucleotide sequence ID" value="NZ_CP076615.1"/>
</dbReference>
<evidence type="ECO:0000256" key="1">
    <source>
        <dbReference type="ARBA" id="ARBA00009943"/>
    </source>
</evidence>
<dbReference type="Pfam" id="PF02388">
    <property type="entry name" value="FemAB"/>
    <property type="match status" value="1"/>
</dbReference>
<keyword evidence="4" id="KW-0963">Cytoplasm</keyword>
<dbReference type="Gene3D" id="1.20.58.90">
    <property type="match status" value="1"/>
</dbReference>
<keyword evidence="13" id="KW-0175">Coiled coil</keyword>
<comment type="catalytic activity">
    <reaction evidence="12">
        <text>beta-D-GlcNAc-(1-&gt;4)-Mur2Ac(oyl-L-Ala-D-isoglutaminyl-L-Lys-(N(6)-Gly)-D-Ala-D-Ala)-di-trans,octa-cis-undecaprenyl diphosphate + 2 glycyl-tRNA(Gly) = MurNAc-L-Ala-D-isoglutaminyl-L-Lys-(N(6)-tri-Gly)-D-Ala-D-Ala-diphospho-di-trans,octa-cis-undecaprenyl-GlcNAc + 2 tRNA(Gly) + 2 H(+)</text>
        <dbReference type="Rhea" id="RHEA:30439"/>
        <dbReference type="Rhea" id="RHEA-COMP:9664"/>
        <dbReference type="Rhea" id="RHEA-COMP:9683"/>
        <dbReference type="ChEBI" id="CHEBI:15378"/>
        <dbReference type="ChEBI" id="CHEBI:62234"/>
        <dbReference type="ChEBI" id="CHEBI:62235"/>
        <dbReference type="ChEBI" id="CHEBI:78442"/>
        <dbReference type="ChEBI" id="CHEBI:78522"/>
        <dbReference type="EC" id="2.3.2.17"/>
    </reaction>
</comment>
<dbReference type="GO" id="GO:0000166">
    <property type="term" value="F:nucleotide binding"/>
    <property type="evidence" value="ECO:0007669"/>
    <property type="project" value="InterPro"/>
</dbReference>
<evidence type="ECO:0000256" key="13">
    <source>
        <dbReference type="SAM" id="Coils"/>
    </source>
</evidence>
<feature type="coiled-coil region" evidence="13">
    <location>
        <begin position="244"/>
        <end position="298"/>
    </location>
</feature>
<keyword evidence="9" id="KW-0961">Cell wall biogenesis/degradation</keyword>
<dbReference type="Gene3D" id="3.40.630.30">
    <property type="match status" value="2"/>
</dbReference>
<gene>
    <name evidence="14" type="primary">femA</name>
    <name evidence="14" type="ORF">D8869_09400</name>
</gene>
<dbReference type="GO" id="GO:0008360">
    <property type="term" value="P:regulation of cell shape"/>
    <property type="evidence" value="ECO:0007669"/>
    <property type="project" value="UniProtKB-KW"/>
</dbReference>
<evidence type="ECO:0000256" key="3">
    <source>
        <dbReference type="ARBA" id="ARBA00016236"/>
    </source>
</evidence>
<dbReference type="GO" id="GO:0071555">
    <property type="term" value="P:cell wall organization"/>
    <property type="evidence" value="ECO:0007669"/>
    <property type="project" value="UniProtKB-KW"/>
</dbReference>
<evidence type="ECO:0000256" key="5">
    <source>
        <dbReference type="ARBA" id="ARBA00022679"/>
    </source>
</evidence>
<comment type="similarity">
    <text evidence="1">Belongs to the FemABX family.</text>
</comment>
<dbReference type="SUPFAM" id="SSF55729">
    <property type="entry name" value="Acyl-CoA N-acyltransferases (Nat)"/>
    <property type="match status" value="2"/>
</dbReference>
<dbReference type="SUPFAM" id="SSF46589">
    <property type="entry name" value="tRNA-binding arm"/>
    <property type="match status" value="1"/>
</dbReference>
<dbReference type="PROSITE" id="PS51191">
    <property type="entry name" value="FEMABX"/>
    <property type="match status" value="1"/>
</dbReference>